<accession>A0A2K3UWX2</accession>
<dbReference type="SUPFAM" id="SSF56112">
    <property type="entry name" value="Protein kinase-like (PK-like)"/>
    <property type="match status" value="1"/>
</dbReference>
<dbReference type="PANTHER" id="PTHR21310">
    <property type="entry name" value="AMINOGLYCOSIDE PHOSPHOTRANSFERASE-RELATED-RELATED"/>
    <property type="match status" value="1"/>
</dbReference>
<dbReference type="AlphaFoldDB" id="A0A2K3UWX2"/>
<dbReference type="Pfam" id="PF01636">
    <property type="entry name" value="APH"/>
    <property type="match status" value="1"/>
</dbReference>
<dbReference type="Gene3D" id="3.90.1200.10">
    <property type="match status" value="1"/>
</dbReference>
<gene>
    <name evidence="2" type="ORF">CVO96_06235</name>
</gene>
<dbReference type="OrthoDB" id="61093at2"/>
<reference evidence="2 3" key="1">
    <citation type="submission" date="2018-01" db="EMBL/GenBank/DDBJ databases">
        <title>Deinococcus koreensis sp. nov., a radiation-resistant bacterium isolated from river water.</title>
        <authorList>
            <person name="Choi A."/>
        </authorList>
    </citation>
    <scope>NUCLEOTIDE SEQUENCE [LARGE SCALE GENOMIC DNA]</scope>
    <source>
        <strain evidence="2 3">SJW1-2</strain>
    </source>
</reference>
<evidence type="ECO:0000313" key="2">
    <source>
        <dbReference type="EMBL" id="PNY81029.1"/>
    </source>
</evidence>
<feature type="domain" description="Aminoglycoside phosphotransferase" evidence="1">
    <location>
        <begin position="32"/>
        <end position="237"/>
    </location>
</feature>
<organism evidence="2 3">
    <name type="scientific">Deinococcus koreensis</name>
    <dbReference type="NCBI Taxonomy" id="2054903"/>
    <lineage>
        <taxon>Bacteria</taxon>
        <taxon>Thermotogati</taxon>
        <taxon>Deinococcota</taxon>
        <taxon>Deinococci</taxon>
        <taxon>Deinococcales</taxon>
        <taxon>Deinococcaceae</taxon>
        <taxon>Deinococcus</taxon>
    </lineage>
</organism>
<evidence type="ECO:0000259" key="1">
    <source>
        <dbReference type="Pfam" id="PF01636"/>
    </source>
</evidence>
<dbReference type="InterPro" id="IPR002575">
    <property type="entry name" value="Aminoglycoside_PTrfase"/>
</dbReference>
<evidence type="ECO:0000313" key="3">
    <source>
        <dbReference type="Proteomes" id="UP000236379"/>
    </source>
</evidence>
<dbReference type="Proteomes" id="UP000236379">
    <property type="component" value="Unassembled WGS sequence"/>
</dbReference>
<dbReference type="InterPro" id="IPR011009">
    <property type="entry name" value="Kinase-like_dom_sf"/>
</dbReference>
<keyword evidence="3" id="KW-1185">Reference proteome</keyword>
<sequence>MNALPALDADARALLGPAARLLATGASCAVYTDGARVLRLAAPRAGESARLTVQAAIQRSLIAAGVPTPQVLEVGTLDSGRTYLLEGLAQGDDSGPAAQGWADLGRALAALHALPRSGYGLLEDRDDELRGVARTLGGGLLSRLNLTWPFDASDPNAQALIAAAPDLLAPLLDVRAELLGLTGRPAALCHTDLHGEQFRWQGGRLTALLDFGDAAVGPPEWDVASLAFFHGWPVAAQVAHAAGCPCGREAALFGLLLSLHHAHRATALRRPDRLDRAAAFGRSCARRLTP</sequence>
<dbReference type="EMBL" id="PPPD01000001">
    <property type="protein sequence ID" value="PNY81029.1"/>
    <property type="molecule type" value="Genomic_DNA"/>
</dbReference>
<proteinExistence type="predicted"/>
<dbReference type="PANTHER" id="PTHR21310:SF15">
    <property type="entry name" value="AMINOGLYCOSIDE PHOSPHOTRANSFERASE DOMAIN-CONTAINING PROTEIN"/>
    <property type="match status" value="1"/>
</dbReference>
<protein>
    <recommendedName>
        <fullName evidence="1">Aminoglycoside phosphotransferase domain-containing protein</fullName>
    </recommendedName>
</protein>
<comment type="caution">
    <text evidence="2">The sequence shown here is derived from an EMBL/GenBank/DDBJ whole genome shotgun (WGS) entry which is preliminary data.</text>
</comment>
<dbReference type="InterPro" id="IPR051678">
    <property type="entry name" value="AGP_Transferase"/>
</dbReference>
<name>A0A2K3UWX2_9DEIO</name>